<dbReference type="InterPro" id="IPR051061">
    <property type="entry name" value="Zinc_finger_trans_reg"/>
</dbReference>
<dbReference type="PANTHER" id="PTHR46179:SF24">
    <property type="entry name" value="C2H2-TYPE DOMAIN-CONTAINING PROTEIN"/>
    <property type="match status" value="1"/>
</dbReference>
<accession>A0A2J6QQ45</accession>
<dbReference type="GO" id="GO:0005634">
    <property type="term" value="C:nucleus"/>
    <property type="evidence" value="ECO:0007669"/>
    <property type="project" value="TreeGrafter"/>
</dbReference>
<dbReference type="EMBL" id="KZ613464">
    <property type="protein sequence ID" value="PMD28385.1"/>
    <property type="molecule type" value="Genomic_DNA"/>
</dbReference>
<dbReference type="AlphaFoldDB" id="A0A2J6QQ45"/>
<gene>
    <name evidence="4" type="ORF">NA56DRAFT_653105</name>
</gene>
<evidence type="ECO:0000313" key="5">
    <source>
        <dbReference type="Proteomes" id="UP000235672"/>
    </source>
</evidence>
<proteinExistence type="predicted"/>
<dbReference type="InterPro" id="IPR013087">
    <property type="entry name" value="Znf_C2H2_type"/>
</dbReference>
<keyword evidence="5" id="KW-1185">Reference proteome</keyword>
<dbReference type="Pfam" id="PF26177">
    <property type="entry name" value="zf_C2H2_17_1st"/>
    <property type="match status" value="1"/>
</dbReference>
<protein>
    <recommendedName>
        <fullName evidence="3">C2H2-type domain-containing protein</fullName>
    </recommendedName>
</protein>
<keyword evidence="1" id="KW-0479">Metal-binding</keyword>
<keyword evidence="1" id="KW-0863">Zinc-finger</keyword>
<evidence type="ECO:0000259" key="3">
    <source>
        <dbReference type="PROSITE" id="PS50157"/>
    </source>
</evidence>
<dbReference type="InterPro" id="IPR059009">
    <property type="entry name" value="Znf_C2H2_17_1st"/>
</dbReference>
<dbReference type="Proteomes" id="UP000235672">
    <property type="component" value="Unassembled WGS sequence"/>
</dbReference>
<sequence length="190" mass="21180">MVDTTNPQSQPHRKCQHPECSEKRVFKTDSAFRKHVDKHTRPYKCPIIGCKAKDFSNAGDLRRHHREVHTSPAFACPVVACKRHRKGFGRKDNLMQHLQRTHGEDVIGSSLASNSTTHGNSEDITSPNRESSMASESGNSAADDMETFTPDSSQKAFVIAKLQELEALKKEAIAKFDGDIAAFKKVLSYL</sequence>
<dbReference type="OrthoDB" id="5305647at2759"/>
<evidence type="ECO:0000313" key="4">
    <source>
        <dbReference type="EMBL" id="PMD28385.1"/>
    </source>
</evidence>
<reference evidence="4 5" key="1">
    <citation type="submission" date="2016-05" db="EMBL/GenBank/DDBJ databases">
        <title>A degradative enzymes factory behind the ericoid mycorrhizal symbiosis.</title>
        <authorList>
            <consortium name="DOE Joint Genome Institute"/>
            <person name="Martino E."/>
            <person name="Morin E."/>
            <person name="Grelet G."/>
            <person name="Kuo A."/>
            <person name="Kohler A."/>
            <person name="Daghino S."/>
            <person name="Barry K."/>
            <person name="Choi C."/>
            <person name="Cichocki N."/>
            <person name="Clum A."/>
            <person name="Copeland A."/>
            <person name="Hainaut M."/>
            <person name="Haridas S."/>
            <person name="Labutti K."/>
            <person name="Lindquist E."/>
            <person name="Lipzen A."/>
            <person name="Khouja H.-R."/>
            <person name="Murat C."/>
            <person name="Ohm R."/>
            <person name="Olson A."/>
            <person name="Spatafora J."/>
            <person name="Veneault-Fourrey C."/>
            <person name="Henrissat B."/>
            <person name="Grigoriev I."/>
            <person name="Martin F."/>
            <person name="Perotto S."/>
        </authorList>
    </citation>
    <scope>NUCLEOTIDE SEQUENCE [LARGE SCALE GENOMIC DNA]</scope>
    <source>
        <strain evidence="4 5">UAMH 7357</strain>
    </source>
</reference>
<dbReference type="Gene3D" id="3.30.160.60">
    <property type="entry name" value="Classic Zinc Finger"/>
    <property type="match status" value="1"/>
</dbReference>
<keyword evidence="1" id="KW-0862">Zinc</keyword>
<dbReference type="PROSITE" id="PS50157">
    <property type="entry name" value="ZINC_FINGER_C2H2_2"/>
    <property type="match status" value="1"/>
</dbReference>
<dbReference type="PANTHER" id="PTHR46179">
    <property type="entry name" value="ZINC FINGER PROTEIN"/>
    <property type="match status" value="1"/>
</dbReference>
<name>A0A2J6QQ45_9HELO</name>
<dbReference type="GO" id="GO:0008270">
    <property type="term" value="F:zinc ion binding"/>
    <property type="evidence" value="ECO:0007669"/>
    <property type="project" value="UniProtKB-KW"/>
</dbReference>
<feature type="compositionally biased region" description="Polar residues" evidence="2">
    <location>
        <begin position="110"/>
        <end position="140"/>
    </location>
</feature>
<feature type="domain" description="C2H2-type" evidence="3">
    <location>
        <begin position="43"/>
        <end position="74"/>
    </location>
</feature>
<dbReference type="SMART" id="SM00355">
    <property type="entry name" value="ZnF_C2H2"/>
    <property type="match status" value="3"/>
</dbReference>
<dbReference type="GO" id="GO:0006357">
    <property type="term" value="P:regulation of transcription by RNA polymerase II"/>
    <property type="evidence" value="ECO:0007669"/>
    <property type="project" value="TreeGrafter"/>
</dbReference>
<evidence type="ECO:0000256" key="2">
    <source>
        <dbReference type="SAM" id="MobiDB-lite"/>
    </source>
</evidence>
<organism evidence="4 5">
    <name type="scientific">Hyaloscypha hepaticicola</name>
    <dbReference type="NCBI Taxonomy" id="2082293"/>
    <lineage>
        <taxon>Eukaryota</taxon>
        <taxon>Fungi</taxon>
        <taxon>Dikarya</taxon>
        <taxon>Ascomycota</taxon>
        <taxon>Pezizomycotina</taxon>
        <taxon>Leotiomycetes</taxon>
        <taxon>Helotiales</taxon>
        <taxon>Hyaloscyphaceae</taxon>
        <taxon>Hyaloscypha</taxon>
    </lineage>
</organism>
<evidence type="ECO:0000256" key="1">
    <source>
        <dbReference type="PROSITE-ProRule" id="PRU00042"/>
    </source>
</evidence>
<feature type="region of interest" description="Disordered" evidence="2">
    <location>
        <begin position="108"/>
        <end position="149"/>
    </location>
</feature>